<dbReference type="PANTHER" id="PTHR39452">
    <property type="entry name" value="CHEY-P PHOSPHATASE CHEX"/>
    <property type="match status" value="1"/>
</dbReference>
<dbReference type="InterPro" id="IPR038756">
    <property type="entry name" value="CheX-like"/>
</dbReference>
<dbReference type="PANTHER" id="PTHR39452:SF1">
    <property type="entry name" value="CHEY-P PHOSPHATASE CHEX"/>
    <property type="match status" value="1"/>
</dbReference>
<evidence type="ECO:0000256" key="2">
    <source>
        <dbReference type="SAM" id="Phobius"/>
    </source>
</evidence>
<keyword evidence="1" id="KW-0145">Chemotaxis</keyword>
<dbReference type="RefSeq" id="WP_094377355.1">
    <property type="nucleotide sequence ID" value="NZ_NOKA02000013.1"/>
</dbReference>
<gene>
    <name evidence="4" type="ORF">C8E03_11355</name>
    <name evidence="5" type="ORF">CG710_008825</name>
</gene>
<protein>
    <submittedName>
        <fullName evidence="4">Chemotaxis protein CheX</fullName>
    </submittedName>
</protein>
<dbReference type="InterPro" id="IPR028051">
    <property type="entry name" value="CheX-like_dom"/>
</dbReference>
<dbReference type="InterPro" id="IPR028976">
    <property type="entry name" value="CheC-like_sf"/>
</dbReference>
<reference evidence="5" key="3">
    <citation type="submission" date="2018-07" db="EMBL/GenBank/DDBJ databases">
        <authorList>
            <person name="Quirk P.G."/>
            <person name="Krulwich T.A."/>
        </authorList>
    </citation>
    <scope>NUCLEOTIDE SEQUENCE</scope>
    <source>
        <strain evidence="5">CCRI-19302</strain>
    </source>
</reference>
<evidence type="ECO:0000313" key="6">
    <source>
        <dbReference type="Proteomes" id="UP000216411"/>
    </source>
</evidence>
<dbReference type="Proteomes" id="UP000247523">
    <property type="component" value="Unassembled WGS sequence"/>
</dbReference>
<accession>A0A255IIG6</accession>
<dbReference type="OrthoDB" id="9788100at2"/>
<reference evidence="5 6" key="1">
    <citation type="journal article" date="2017" name="Genome Announc.">
        <title>Draft Genome Sequence of a Sporulating and Motile Strain of Lachnotalea glycerini Isolated from Water in Quebec City, Canada.</title>
        <authorList>
            <person name="Maheux A.F."/>
            <person name="Boudreau D.K."/>
            <person name="Berube E."/>
            <person name="Boissinot M."/>
            <person name="Raymond F."/>
            <person name="Brodeur S."/>
            <person name="Corbeil J."/>
            <person name="Isabel S."/>
            <person name="Omar R.F."/>
            <person name="Bergeron M.G."/>
        </authorList>
    </citation>
    <scope>NUCLEOTIDE SEQUENCE [LARGE SCALE GENOMIC DNA]</scope>
    <source>
        <strain evidence="5 6">CCRI-19302</strain>
    </source>
</reference>
<keyword evidence="2" id="KW-0472">Membrane</keyword>
<sequence>MDIKYINPFIESFTTVMPQLGFNSIKKGNLSVKGKELISSGVIIVVGIVGAIKGNIVYVLDKEHAKKIASTMMMGMPVEELDEMAKSALSELTNMLTANAATCFSTSGIPIDISTPTLLHGSNVTVEMSSNKVLCVQLLANDIPVEINIAFEN</sequence>
<comment type="caution">
    <text evidence="4">The sequence shown here is derived from an EMBL/GenBank/DDBJ whole genome shotgun (WGS) entry which is preliminary data.</text>
</comment>
<keyword evidence="2" id="KW-1133">Transmembrane helix</keyword>
<proteinExistence type="predicted"/>
<feature type="transmembrane region" description="Helical" evidence="2">
    <location>
        <begin position="37"/>
        <end position="60"/>
    </location>
</feature>
<dbReference type="GO" id="GO:0006935">
    <property type="term" value="P:chemotaxis"/>
    <property type="evidence" value="ECO:0007669"/>
    <property type="project" value="UniProtKB-KW"/>
</dbReference>
<evidence type="ECO:0000313" key="7">
    <source>
        <dbReference type="Proteomes" id="UP000247523"/>
    </source>
</evidence>
<evidence type="ECO:0000256" key="1">
    <source>
        <dbReference type="ARBA" id="ARBA00022500"/>
    </source>
</evidence>
<dbReference type="SUPFAM" id="SSF103039">
    <property type="entry name" value="CheC-like"/>
    <property type="match status" value="1"/>
</dbReference>
<dbReference type="Proteomes" id="UP000216411">
    <property type="component" value="Unassembled WGS sequence"/>
</dbReference>
<feature type="domain" description="Chemotaxis phosphatase CheX-like" evidence="3">
    <location>
        <begin position="42"/>
        <end position="135"/>
    </location>
</feature>
<evidence type="ECO:0000313" key="4">
    <source>
        <dbReference type="EMBL" id="PXV86270.1"/>
    </source>
</evidence>
<name>A0A255IIG6_9FIRM</name>
<keyword evidence="6" id="KW-1185">Reference proteome</keyword>
<dbReference type="EMBL" id="NOKA02000013">
    <property type="protein sequence ID" value="RDY31559.1"/>
    <property type="molecule type" value="Genomic_DNA"/>
</dbReference>
<dbReference type="AlphaFoldDB" id="A0A255IIG6"/>
<dbReference type="Pfam" id="PF13690">
    <property type="entry name" value="CheX"/>
    <property type="match status" value="1"/>
</dbReference>
<evidence type="ECO:0000259" key="3">
    <source>
        <dbReference type="Pfam" id="PF13690"/>
    </source>
</evidence>
<reference evidence="4 7" key="2">
    <citation type="submission" date="2018-05" db="EMBL/GenBank/DDBJ databases">
        <title>Genomic Encyclopedia of Type Strains, Phase IV (KMG-IV): sequencing the most valuable type-strain genomes for metagenomic binning, comparative biology and taxonomic classification.</title>
        <authorList>
            <person name="Goeker M."/>
        </authorList>
    </citation>
    <scope>NUCLEOTIDE SEQUENCE [LARGE SCALE GENOMIC DNA]</scope>
    <source>
        <strain evidence="4 7">DSM 28816</strain>
    </source>
</reference>
<dbReference type="CDD" id="cd17906">
    <property type="entry name" value="CheX"/>
    <property type="match status" value="1"/>
</dbReference>
<organism evidence="4 7">
    <name type="scientific">Lachnotalea glycerini</name>
    <dbReference type="NCBI Taxonomy" id="1763509"/>
    <lineage>
        <taxon>Bacteria</taxon>
        <taxon>Bacillati</taxon>
        <taxon>Bacillota</taxon>
        <taxon>Clostridia</taxon>
        <taxon>Lachnospirales</taxon>
        <taxon>Lachnospiraceae</taxon>
        <taxon>Lachnotalea</taxon>
    </lineage>
</organism>
<dbReference type="Gene3D" id="3.40.1550.10">
    <property type="entry name" value="CheC-like"/>
    <property type="match status" value="1"/>
</dbReference>
<evidence type="ECO:0000313" key="5">
    <source>
        <dbReference type="EMBL" id="RDY31559.1"/>
    </source>
</evidence>
<dbReference type="EMBL" id="QICS01000013">
    <property type="protein sequence ID" value="PXV86270.1"/>
    <property type="molecule type" value="Genomic_DNA"/>
</dbReference>
<keyword evidence="2" id="KW-0812">Transmembrane</keyword>